<name>A0A072V1X0_MEDTR</name>
<evidence type="ECO:0000313" key="1">
    <source>
        <dbReference type="EMBL" id="KEH32120.1"/>
    </source>
</evidence>
<dbReference type="EnsemblPlants" id="KEH32120">
    <property type="protein sequence ID" value="KEH32120"/>
    <property type="gene ID" value="MTR_4g114647"/>
</dbReference>
<sequence length="97" mass="11223">MTVTNTATIFMNLCDPKLVGYATHIILAGQNGHSRKIYYEQYTIQQISFFSNRQIFSQKNHLHILHRKKTFLCGVWATTLSSNTDMSINDHGHQEHE</sequence>
<proteinExistence type="predicted"/>
<dbReference type="EMBL" id="CM001220">
    <property type="protein sequence ID" value="KEH32120.1"/>
    <property type="molecule type" value="Genomic_DNA"/>
</dbReference>
<evidence type="ECO:0000313" key="2">
    <source>
        <dbReference type="EnsemblPlants" id="KEH32120"/>
    </source>
</evidence>
<reference evidence="1 3" key="1">
    <citation type="journal article" date="2011" name="Nature">
        <title>The Medicago genome provides insight into the evolution of rhizobial symbioses.</title>
        <authorList>
            <person name="Young N.D."/>
            <person name="Debelle F."/>
            <person name="Oldroyd G.E."/>
            <person name="Geurts R."/>
            <person name="Cannon S.B."/>
            <person name="Udvardi M.K."/>
            <person name="Benedito V.A."/>
            <person name="Mayer K.F."/>
            <person name="Gouzy J."/>
            <person name="Schoof H."/>
            <person name="Van de Peer Y."/>
            <person name="Proost S."/>
            <person name="Cook D.R."/>
            <person name="Meyers B.C."/>
            <person name="Spannagl M."/>
            <person name="Cheung F."/>
            <person name="De Mita S."/>
            <person name="Krishnakumar V."/>
            <person name="Gundlach H."/>
            <person name="Zhou S."/>
            <person name="Mudge J."/>
            <person name="Bharti A.K."/>
            <person name="Murray J.D."/>
            <person name="Naoumkina M.A."/>
            <person name="Rosen B."/>
            <person name="Silverstein K.A."/>
            <person name="Tang H."/>
            <person name="Rombauts S."/>
            <person name="Zhao P.X."/>
            <person name="Zhou P."/>
            <person name="Barbe V."/>
            <person name="Bardou P."/>
            <person name="Bechner M."/>
            <person name="Bellec A."/>
            <person name="Berger A."/>
            <person name="Berges H."/>
            <person name="Bidwell S."/>
            <person name="Bisseling T."/>
            <person name="Choisne N."/>
            <person name="Couloux A."/>
            <person name="Denny R."/>
            <person name="Deshpande S."/>
            <person name="Dai X."/>
            <person name="Doyle J.J."/>
            <person name="Dudez A.M."/>
            <person name="Farmer A.D."/>
            <person name="Fouteau S."/>
            <person name="Franken C."/>
            <person name="Gibelin C."/>
            <person name="Gish J."/>
            <person name="Goldstein S."/>
            <person name="Gonzalez A.J."/>
            <person name="Green P.J."/>
            <person name="Hallab A."/>
            <person name="Hartog M."/>
            <person name="Hua A."/>
            <person name="Humphray S.J."/>
            <person name="Jeong D.H."/>
            <person name="Jing Y."/>
            <person name="Jocker A."/>
            <person name="Kenton S.M."/>
            <person name="Kim D.J."/>
            <person name="Klee K."/>
            <person name="Lai H."/>
            <person name="Lang C."/>
            <person name="Lin S."/>
            <person name="Macmil S.L."/>
            <person name="Magdelenat G."/>
            <person name="Matthews L."/>
            <person name="McCorrison J."/>
            <person name="Monaghan E.L."/>
            <person name="Mun J.H."/>
            <person name="Najar F.Z."/>
            <person name="Nicholson C."/>
            <person name="Noirot C."/>
            <person name="O'Bleness M."/>
            <person name="Paule C.R."/>
            <person name="Poulain J."/>
            <person name="Prion F."/>
            <person name="Qin B."/>
            <person name="Qu C."/>
            <person name="Retzel E.F."/>
            <person name="Riddle C."/>
            <person name="Sallet E."/>
            <person name="Samain S."/>
            <person name="Samson N."/>
            <person name="Sanders I."/>
            <person name="Saurat O."/>
            <person name="Scarpelli C."/>
            <person name="Schiex T."/>
            <person name="Segurens B."/>
            <person name="Severin A.J."/>
            <person name="Sherrier D.J."/>
            <person name="Shi R."/>
            <person name="Sims S."/>
            <person name="Singer S.R."/>
            <person name="Sinharoy S."/>
            <person name="Sterck L."/>
            <person name="Viollet A."/>
            <person name="Wang B.B."/>
            <person name="Wang K."/>
            <person name="Wang M."/>
            <person name="Wang X."/>
            <person name="Warfsmann J."/>
            <person name="Weissenbach J."/>
            <person name="White D.D."/>
            <person name="White J.D."/>
            <person name="Wiley G.B."/>
            <person name="Wincker P."/>
            <person name="Xing Y."/>
            <person name="Yang L."/>
            <person name="Yao Z."/>
            <person name="Ying F."/>
            <person name="Zhai J."/>
            <person name="Zhou L."/>
            <person name="Zuber A."/>
            <person name="Denarie J."/>
            <person name="Dixon R.A."/>
            <person name="May G.D."/>
            <person name="Schwartz D.C."/>
            <person name="Rogers J."/>
            <person name="Quetier F."/>
            <person name="Town C.D."/>
            <person name="Roe B.A."/>
        </authorList>
    </citation>
    <scope>NUCLEOTIDE SEQUENCE [LARGE SCALE GENOMIC DNA]</scope>
    <source>
        <strain evidence="1">A17</strain>
        <strain evidence="2 3">cv. Jemalong A17</strain>
    </source>
</reference>
<organism evidence="1 3">
    <name type="scientific">Medicago truncatula</name>
    <name type="common">Barrel medic</name>
    <name type="synonym">Medicago tribuloides</name>
    <dbReference type="NCBI Taxonomy" id="3880"/>
    <lineage>
        <taxon>Eukaryota</taxon>
        <taxon>Viridiplantae</taxon>
        <taxon>Streptophyta</taxon>
        <taxon>Embryophyta</taxon>
        <taxon>Tracheophyta</taxon>
        <taxon>Spermatophyta</taxon>
        <taxon>Magnoliopsida</taxon>
        <taxon>eudicotyledons</taxon>
        <taxon>Gunneridae</taxon>
        <taxon>Pentapetalae</taxon>
        <taxon>rosids</taxon>
        <taxon>fabids</taxon>
        <taxon>Fabales</taxon>
        <taxon>Fabaceae</taxon>
        <taxon>Papilionoideae</taxon>
        <taxon>50 kb inversion clade</taxon>
        <taxon>NPAAA clade</taxon>
        <taxon>Hologalegina</taxon>
        <taxon>IRL clade</taxon>
        <taxon>Trifolieae</taxon>
        <taxon>Medicago</taxon>
    </lineage>
</organism>
<keyword evidence="3" id="KW-1185">Reference proteome</keyword>
<evidence type="ECO:0000313" key="3">
    <source>
        <dbReference type="Proteomes" id="UP000002051"/>
    </source>
</evidence>
<dbReference type="AlphaFoldDB" id="A0A072V1X0"/>
<dbReference type="Proteomes" id="UP000002051">
    <property type="component" value="Chromosome 4"/>
</dbReference>
<reference evidence="2" key="3">
    <citation type="submission" date="2015-04" db="UniProtKB">
        <authorList>
            <consortium name="EnsemblPlants"/>
        </authorList>
    </citation>
    <scope>IDENTIFICATION</scope>
    <source>
        <strain evidence="2">cv. Jemalong A17</strain>
    </source>
</reference>
<gene>
    <name evidence="1" type="ordered locus">MTR_4g114647</name>
</gene>
<reference evidence="1 3" key="2">
    <citation type="journal article" date="2014" name="BMC Genomics">
        <title>An improved genome release (version Mt4.0) for the model legume Medicago truncatula.</title>
        <authorList>
            <person name="Tang H."/>
            <person name="Krishnakumar V."/>
            <person name="Bidwell S."/>
            <person name="Rosen B."/>
            <person name="Chan A."/>
            <person name="Zhou S."/>
            <person name="Gentzbittel L."/>
            <person name="Childs K.L."/>
            <person name="Yandell M."/>
            <person name="Gundlach H."/>
            <person name="Mayer K.F."/>
            <person name="Schwartz D.C."/>
            <person name="Town C.D."/>
        </authorList>
    </citation>
    <scope>GENOME REANNOTATION</scope>
    <source>
        <strain evidence="1">A17</strain>
        <strain evidence="2 3">cv. Jemalong A17</strain>
    </source>
</reference>
<dbReference type="HOGENOM" id="CLU_2349960_0_0_1"/>
<protein>
    <submittedName>
        <fullName evidence="1 2">Uncharacterized protein</fullName>
    </submittedName>
</protein>
<accession>A0A072V1X0</accession>